<dbReference type="Pfam" id="PF02609">
    <property type="entry name" value="Exonuc_VII_S"/>
    <property type="match status" value="1"/>
</dbReference>
<dbReference type="PANTHER" id="PTHR34137:SF1">
    <property type="entry name" value="EXODEOXYRIBONUCLEASE 7 SMALL SUBUNIT"/>
    <property type="match status" value="1"/>
</dbReference>
<gene>
    <name evidence="6" type="primary">xseB</name>
    <name evidence="7" type="ORF">SAMN05216334_11059</name>
</gene>
<protein>
    <recommendedName>
        <fullName evidence="6">Exodeoxyribonuclease 7 small subunit</fullName>
        <ecNumber evidence="6">3.1.11.6</ecNumber>
    </recommendedName>
    <alternativeName>
        <fullName evidence="6">Exodeoxyribonuclease VII small subunit</fullName>
        <shortName evidence="6">Exonuclease VII small subunit</shortName>
    </alternativeName>
</protein>
<evidence type="ECO:0000256" key="5">
    <source>
        <dbReference type="ARBA" id="ARBA00022839"/>
    </source>
</evidence>
<comment type="subcellular location">
    <subcellularLocation>
        <location evidence="6">Cytoplasm</location>
    </subcellularLocation>
</comment>
<dbReference type="GO" id="GO:0005829">
    <property type="term" value="C:cytosol"/>
    <property type="evidence" value="ECO:0007669"/>
    <property type="project" value="TreeGrafter"/>
</dbReference>
<dbReference type="SUPFAM" id="SSF116842">
    <property type="entry name" value="XseB-like"/>
    <property type="match status" value="1"/>
</dbReference>
<dbReference type="AlphaFoldDB" id="A0A1H5V0E8"/>
<evidence type="ECO:0000256" key="3">
    <source>
        <dbReference type="ARBA" id="ARBA00022722"/>
    </source>
</evidence>
<dbReference type="NCBIfam" id="NF002141">
    <property type="entry name" value="PRK00977.1-5"/>
    <property type="match status" value="1"/>
</dbReference>
<proteinExistence type="inferred from homology"/>
<accession>A0A1H5V0E8</accession>
<name>A0A1H5V0E8_9PROT</name>
<dbReference type="PIRSF" id="PIRSF006488">
    <property type="entry name" value="Exonuc_VII_S"/>
    <property type="match status" value="1"/>
</dbReference>
<comment type="subunit">
    <text evidence="6">Heterooligomer composed of large and small subunits.</text>
</comment>
<evidence type="ECO:0000313" key="7">
    <source>
        <dbReference type="EMBL" id="SEF80819.1"/>
    </source>
</evidence>
<dbReference type="InterPro" id="IPR037004">
    <property type="entry name" value="Exonuc_VII_ssu_sf"/>
</dbReference>
<sequence length="84" mass="9209">MTKSSKHVVSIEPESFEAASAELEKIVAAMEAGQMTLEASLSAYQRGAELLQYCQDKLQGAQQQVRVLEAGMLKNFNRSDSNES</sequence>
<keyword evidence="2 6" id="KW-0963">Cytoplasm</keyword>
<dbReference type="Proteomes" id="UP000236753">
    <property type="component" value="Unassembled WGS sequence"/>
</dbReference>
<dbReference type="GO" id="GO:0006308">
    <property type="term" value="P:DNA catabolic process"/>
    <property type="evidence" value="ECO:0007669"/>
    <property type="project" value="UniProtKB-UniRule"/>
</dbReference>
<comment type="similarity">
    <text evidence="1 6">Belongs to the XseB family.</text>
</comment>
<comment type="function">
    <text evidence="6">Bidirectionally degrades single-stranded DNA into large acid-insoluble oligonucleotides, which are then degraded further into small acid-soluble oligonucleotides.</text>
</comment>
<dbReference type="OrthoDB" id="287668at2"/>
<organism evidence="7 8">
    <name type="scientific">Nitrosomonas ureae</name>
    <dbReference type="NCBI Taxonomy" id="44577"/>
    <lineage>
        <taxon>Bacteria</taxon>
        <taxon>Pseudomonadati</taxon>
        <taxon>Pseudomonadota</taxon>
        <taxon>Betaproteobacteria</taxon>
        <taxon>Nitrosomonadales</taxon>
        <taxon>Nitrosomonadaceae</taxon>
        <taxon>Nitrosomonas</taxon>
    </lineage>
</organism>
<dbReference type="GO" id="GO:0009318">
    <property type="term" value="C:exodeoxyribonuclease VII complex"/>
    <property type="evidence" value="ECO:0007669"/>
    <property type="project" value="UniProtKB-UniRule"/>
</dbReference>
<dbReference type="Gene3D" id="1.10.287.1040">
    <property type="entry name" value="Exonuclease VII, small subunit"/>
    <property type="match status" value="1"/>
</dbReference>
<evidence type="ECO:0000256" key="4">
    <source>
        <dbReference type="ARBA" id="ARBA00022801"/>
    </source>
</evidence>
<dbReference type="HAMAP" id="MF_00337">
    <property type="entry name" value="Exonuc_7_S"/>
    <property type="match status" value="1"/>
</dbReference>
<dbReference type="EMBL" id="FNUX01000010">
    <property type="protein sequence ID" value="SEF80819.1"/>
    <property type="molecule type" value="Genomic_DNA"/>
</dbReference>
<dbReference type="InterPro" id="IPR003761">
    <property type="entry name" value="Exonuc_VII_S"/>
</dbReference>
<keyword evidence="5 6" id="KW-0269">Exonuclease</keyword>
<keyword evidence="4 6" id="KW-0378">Hydrolase</keyword>
<dbReference type="GO" id="GO:0008855">
    <property type="term" value="F:exodeoxyribonuclease VII activity"/>
    <property type="evidence" value="ECO:0007669"/>
    <property type="project" value="UniProtKB-UniRule"/>
</dbReference>
<dbReference type="EC" id="3.1.11.6" evidence="6"/>
<dbReference type="NCBIfam" id="TIGR01280">
    <property type="entry name" value="xseB"/>
    <property type="match status" value="1"/>
</dbReference>
<evidence type="ECO:0000313" key="8">
    <source>
        <dbReference type="Proteomes" id="UP000236753"/>
    </source>
</evidence>
<evidence type="ECO:0000256" key="6">
    <source>
        <dbReference type="HAMAP-Rule" id="MF_00337"/>
    </source>
</evidence>
<reference evidence="7 8" key="1">
    <citation type="submission" date="2016-10" db="EMBL/GenBank/DDBJ databases">
        <authorList>
            <person name="de Groot N.N."/>
        </authorList>
    </citation>
    <scope>NUCLEOTIDE SEQUENCE [LARGE SCALE GENOMIC DNA]</scope>
    <source>
        <strain evidence="7 8">Nm13</strain>
    </source>
</reference>
<evidence type="ECO:0000256" key="1">
    <source>
        <dbReference type="ARBA" id="ARBA00009998"/>
    </source>
</evidence>
<dbReference type="PANTHER" id="PTHR34137">
    <property type="entry name" value="EXODEOXYRIBONUCLEASE 7 SMALL SUBUNIT"/>
    <property type="match status" value="1"/>
</dbReference>
<evidence type="ECO:0000256" key="2">
    <source>
        <dbReference type="ARBA" id="ARBA00022490"/>
    </source>
</evidence>
<dbReference type="RefSeq" id="WP_103966402.1">
    <property type="nucleotide sequence ID" value="NZ_FNUX01000010.1"/>
</dbReference>
<keyword evidence="3 6" id="KW-0540">Nuclease</keyword>
<comment type="catalytic activity">
    <reaction evidence="6">
        <text>Exonucleolytic cleavage in either 5'- to 3'- or 3'- to 5'-direction to yield nucleoside 5'-phosphates.</text>
        <dbReference type="EC" id="3.1.11.6"/>
    </reaction>
</comment>